<evidence type="ECO:0000313" key="3">
    <source>
        <dbReference type="EMBL" id="MCD2193773.1"/>
    </source>
</evidence>
<dbReference type="EMBL" id="JAJNDB010000001">
    <property type="protein sequence ID" value="MCD2193773.1"/>
    <property type="molecule type" value="Genomic_DNA"/>
</dbReference>
<keyword evidence="4" id="KW-1185">Reference proteome</keyword>
<feature type="compositionally biased region" description="Basic and acidic residues" evidence="2">
    <location>
        <begin position="30"/>
        <end position="43"/>
    </location>
</feature>
<dbReference type="InterPro" id="IPR036396">
    <property type="entry name" value="Cyt_P450_sf"/>
</dbReference>
<dbReference type="RefSeq" id="WP_230732578.1">
    <property type="nucleotide sequence ID" value="NZ_JAJNDB010000001.1"/>
</dbReference>
<comment type="caution">
    <text evidence="3">The sequence shown here is derived from an EMBL/GenBank/DDBJ whole genome shotgun (WGS) entry which is preliminary data.</text>
</comment>
<dbReference type="PANTHER" id="PTHR46696:SF4">
    <property type="entry name" value="BIOTIN BIOSYNTHESIS CYTOCHROME P450"/>
    <property type="match status" value="1"/>
</dbReference>
<accession>A0ABS8P692</accession>
<gene>
    <name evidence="3" type="ORF">LQ327_10330</name>
</gene>
<dbReference type="InterPro" id="IPR002397">
    <property type="entry name" value="Cyt_P450_B"/>
</dbReference>
<protein>
    <submittedName>
        <fullName evidence="3">Cytochrome P450</fullName>
    </submittedName>
</protein>
<dbReference type="InterPro" id="IPR001128">
    <property type="entry name" value="Cyt_P450"/>
</dbReference>
<dbReference type="Proteomes" id="UP001199469">
    <property type="component" value="Unassembled WGS sequence"/>
</dbReference>
<proteinExistence type="inferred from homology"/>
<evidence type="ECO:0000313" key="4">
    <source>
        <dbReference type="Proteomes" id="UP001199469"/>
    </source>
</evidence>
<dbReference type="SUPFAM" id="SSF48264">
    <property type="entry name" value="Cytochrome P450"/>
    <property type="match status" value="1"/>
</dbReference>
<feature type="region of interest" description="Disordered" evidence="2">
    <location>
        <begin position="1"/>
        <end position="54"/>
    </location>
</feature>
<dbReference type="PRINTS" id="PR00359">
    <property type="entry name" value="BP450"/>
</dbReference>
<dbReference type="Gene3D" id="1.10.630.10">
    <property type="entry name" value="Cytochrome P450"/>
    <property type="match status" value="1"/>
</dbReference>
<evidence type="ECO:0000256" key="2">
    <source>
        <dbReference type="SAM" id="MobiDB-lite"/>
    </source>
</evidence>
<sequence>MTTETTAPAEWDAIFDDDESEGPEFLPATSDEKPEHSDVDISSKDFWNQTSEEREHRFKVLRETDPVSWQRPVEDAVTPDPEDPGYWALTKHEHIVKVSRDNDTFISGQGVLFDLLPEIFLQMTQSFLAMDNPRHDKLRKLVSAAFTPKQVRRLEEQIATAAREIVDSFASETGEIDFVERCGERLPERIFCDMFGIPEHMRTRTVKAAGDIIAWADPEHLAGRPADEVQVEAAATLHEIAEELIALRREEPGDDLMTALLNAEVDGEQLDDFDIGAFLVLMSVAGTDTTKHTSAFTVRAMTHHPEQREWLAEDFDGRIDTAVEEFVRYASPVMTFRRTAVKETELGGKKIIPGDKVVMFYPSGNQDADVFTEPERFDLSRKPNPHVGFGGGGAHFCLGNQLAKSALRSLFRELLTRIPDFAAGEPELLGTNFMRGVKRLPFTFTPEAKD</sequence>
<comment type="similarity">
    <text evidence="1">Belongs to the cytochrome P450 family.</text>
</comment>
<reference evidence="3 4" key="1">
    <citation type="submission" date="2021-11" db="EMBL/GenBank/DDBJ databases">
        <title>Draft genome sequence of Actinomycetospora sp. SF1 isolated from the rhizosphere soil.</title>
        <authorList>
            <person name="Duangmal K."/>
            <person name="Chantavorakit T."/>
        </authorList>
    </citation>
    <scope>NUCLEOTIDE SEQUENCE [LARGE SCALE GENOMIC DNA]</scope>
    <source>
        <strain evidence="3 4">TBRC 5722</strain>
    </source>
</reference>
<feature type="compositionally biased region" description="Acidic residues" evidence="2">
    <location>
        <begin position="13"/>
        <end position="22"/>
    </location>
</feature>
<dbReference type="PANTHER" id="PTHR46696">
    <property type="entry name" value="P450, PUTATIVE (EUROFUNG)-RELATED"/>
    <property type="match status" value="1"/>
</dbReference>
<dbReference type="Pfam" id="PF00067">
    <property type="entry name" value="p450"/>
    <property type="match status" value="1"/>
</dbReference>
<evidence type="ECO:0000256" key="1">
    <source>
        <dbReference type="ARBA" id="ARBA00010617"/>
    </source>
</evidence>
<dbReference type="CDD" id="cd11033">
    <property type="entry name" value="CYP142-like"/>
    <property type="match status" value="1"/>
</dbReference>
<organism evidence="3 4">
    <name type="scientific">Actinomycetospora endophytica</name>
    <dbReference type="NCBI Taxonomy" id="2291215"/>
    <lineage>
        <taxon>Bacteria</taxon>
        <taxon>Bacillati</taxon>
        <taxon>Actinomycetota</taxon>
        <taxon>Actinomycetes</taxon>
        <taxon>Pseudonocardiales</taxon>
        <taxon>Pseudonocardiaceae</taxon>
        <taxon>Actinomycetospora</taxon>
    </lineage>
</organism>
<name>A0ABS8P692_9PSEU</name>